<keyword evidence="13" id="KW-1185">Reference proteome</keyword>
<keyword evidence="11" id="KW-0479">Metal-binding</keyword>
<name>A0A5B8VFW8_9BACT</name>
<gene>
    <name evidence="11 12" type="primary">crcB</name>
    <name evidence="11" type="synonym">fluC</name>
    <name evidence="12" type="ORF">FRZ67_06920</name>
</gene>
<dbReference type="HAMAP" id="MF_00454">
    <property type="entry name" value="FluC"/>
    <property type="match status" value="1"/>
</dbReference>
<dbReference type="OrthoDB" id="9815830at2"/>
<dbReference type="InterPro" id="IPR003691">
    <property type="entry name" value="FluC"/>
</dbReference>
<protein>
    <recommendedName>
        <fullName evidence="11">Fluoride-specific ion channel FluC</fullName>
    </recommendedName>
</protein>
<evidence type="ECO:0000256" key="2">
    <source>
        <dbReference type="ARBA" id="ARBA00022475"/>
    </source>
</evidence>
<proteinExistence type="inferred from homology"/>
<evidence type="ECO:0000256" key="6">
    <source>
        <dbReference type="ARBA" id="ARBA00023065"/>
    </source>
</evidence>
<comment type="similarity">
    <text evidence="9 11">Belongs to the fluoride channel Fluc/FEX (TC 1.A.43) family.</text>
</comment>
<comment type="activity regulation">
    <text evidence="11">Na(+) is not transported, but it plays an essential structural role and its presence is essential for fluoride channel function.</text>
</comment>
<sequence length="121" mass="13377">MIIVFAGSGFGGVARYGMQTWLLRLYPGIFPIGTFIVNLFGCFLIGLFYSISEKHNILTPEWRIALTTGFCGGFTTFSTFAYENVFLLKAGNYSTPFLYIGTSVILGIVGVFAGIYLVKWL</sequence>
<comment type="catalytic activity">
    <reaction evidence="10">
        <text>fluoride(in) = fluoride(out)</text>
        <dbReference type="Rhea" id="RHEA:76159"/>
        <dbReference type="ChEBI" id="CHEBI:17051"/>
    </reaction>
    <physiologicalReaction direction="left-to-right" evidence="10">
        <dbReference type="Rhea" id="RHEA:76160"/>
    </physiologicalReaction>
</comment>
<dbReference type="Pfam" id="PF02537">
    <property type="entry name" value="CRCB"/>
    <property type="match status" value="1"/>
</dbReference>
<keyword evidence="5 11" id="KW-1133">Transmembrane helix</keyword>
<keyword evidence="6 11" id="KW-0406">Ion transport</keyword>
<evidence type="ECO:0000256" key="3">
    <source>
        <dbReference type="ARBA" id="ARBA00022519"/>
    </source>
</evidence>
<evidence type="ECO:0000256" key="7">
    <source>
        <dbReference type="ARBA" id="ARBA00023136"/>
    </source>
</evidence>
<dbReference type="GO" id="GO:0046872">
    <property type="term" value="F:metal ion binding"/>
    <property type="evidence" value="ECO:0007669"/>
    <property type="project" value="UniProtKB-KW"/>
</dbReference>
<feature type="transmembrane region" description="Helical" evidence="11">
    <location>
        <begin position="62"/>
        <end position="82"/>
    </location>
</feature>
<dbReference type="NCBIfam" id="TIGR00494">
    <property type="entry name" value="crcB"/>
    <property type="match status" value="1"/>
</dbReference>
<dbReference type="Proteomes" id="UP000321533">
    <property type="component" value="Chromosome"/>
</dbReference>
<evidence type="ECO:0000256" key="4">
    <source>
        <dbReference type="ARBA" id="ARBA00022692"/>
    </source>
</evidence>
<keyword evidence="4 11" id="KW-0812">Transmembrane</keyword>
<dbReference type="AlphaFoldDB" id="A0A5B8VFW8"/>
<keyword evidence="8 11" id="KW-0407">Ion channel</keyword>
<accession>A0A5B8VFW8</accession>
<dbReference type="KEGG" id="pgin:FRZ67_06920"/>
<dbReference type="GO" id="GO:0140114">
    <property type="term" value="P:cellular detoxification of fluoride"/>
    <property type="evidence" value="ECO:0007669"/>
    <property type="project" value="UniProtKB-UniRule"/>
</dbReference>
<evidence type="ECO:0000313" key="13">
    <source>
        <dbReference type="Proteomes" id="UP000321533"/>
    </source>
</evidence>
<feature type="transmembrane region" description="Helical" evidence="11">
    <location>
        <begin position="97"/>
        <end position="118"/>
    </location>
</feature>
<evidence type="ECO:0000256" key="11">
    <source>
        <dbReference type="HAMAP-Rule" id="MF_00454"/>
    </source>
</evidence>
<evidence type="ECO:0000256" key="8">
    <source>
        <dbReference type="ARBA" id="ARBA00023303"/>
    </source>
</evidence>
<keyword evidence="3" id="KW-0997">Cell inner membrane</keyword>
<feature type="transmembrane region" description="Helical" evidence="11">
    <location>
        <begin position="28"/>
        <end position="50"/>
    </location>
</feature>
<dbReference type="GO" id="GO:0005886">
    <property type="term" value="C:plasma membrane"/>
    <property type="evidence" value="ECO:0007669"/>
    <property type="project" value="UniProtKB-SubCell"/>
</dbReference>
<dbReference type="EMBL" id="CP042435">
    <property type="protein sequence ID" value="QEC70159.1"/>
    <property type="molecule type" value="Genomic_DNA"/>
</dbReference>
<comment type="subcellular location">
    <subcellularLocation>
        <location evidence="1 11">Cell membrane</location>
        <topology evidence="1 11">Multi-pass membrane protein</topology>
    </subcellularLocation>
</comment>
<keyword evidence="11" id="KW-0915">Sodium</keyword>
<feature type="binding site" evidence="11">
    <location>
        <position position="72"/>
    </location>
    <ligand>
        <name>Na(+)</name>
        <dbReference type="ChEBI" id="CHEBI:29101"/>
        <note>structural</note>
    </ligand>
</feature>
<dbReference type="PANTHER" id="PTHR28259">
    <property type="entry name" value="FLUORIDE EXPORT PROTEIN 1-RELATED"/>
    <property type="match status" value="1"/>
</dbReference>
<comment type="function">
    <text evidence="11">Fluoride-specific ion channel. Important for reducing fluoride concentration in the cell, thus reducing its toxicity.</text>
</comment>
<feature type="binding site" evidence="11">
    <location>
        <position position="75"/>
    </location>
    <ligand>
        <name>Na(+)</name>
        <dbReference type="ChEBI" id="CHEBI:29101"/>
        <note>structural</note>
    </ligand>
</feature>
<evidence type="ECO:0000256" key="9">
    <source>
        <dbReference type="ARBA" id="ARBA00035120"/>
    </source>
</evidence>
<dbReference type="GO" id="GO:0062054">
    <property type="term" value="F:fluoride channel activity"/>
    <property type="evidence" value="ECO:0007669"/>
    <property type="project" value="UniProtKB-UniRule"/>
</dbReference>
<evidence type="ECO:0000256" key="5">
    <source>
        <dbReference type="ARBA" id="ARBA00022989"/>
    </source>
</evidence>
<organism evidence="12 13">
    <name type="scientific">Panacibacter ginsenosidivorans</name>
    <dbReference type="NCBI Taxonomy" id="1813871"/>
    <lineage>
        <taxon>Bacteria</taxon>
        <taxon>Pseudomonadati</taxon>
        <taxon>Bacteroidota</taxon>
        <taxon>Chitinophagia</taxon>
        <taxon>Chitinophagales</taxon>
        <taxon>Chitinophagaceae</taxon>
        <taxon>Panacibacter</taxon>
    </lineage>
</organism>
<keyword evidence="7 11" id="KW-0472">Membrane</keyword>
<reference evidence="12 13" key="1">
    <citation type="journal article" date="2016" name="Int. J. Syst. Evol. Microbiol.">
        <title>Panacibacter ginsenosidivorans gen. nov., sp. nov., with ginsenoside converting activity isolated from soil of a ginseng field.</title>
        <authorList>
            <person name="Siddiqi M.Z."/>
            <person name="Muhammad Shafi S."/>
            <person name="Choi K.D."/>
            <person name="Im W.T."/>
        </authorList>
    </citation>
    <scope>NUCLEOTIDE SEQUENCE [LARGE SCALE GENOMIC DNA]</scope>
    <source>
        <strain evidence="12 13">Gsoil1550</strain>
    </source>
</reference>
<evidence type="ECO:0000313" key="12">
    <source>
        <dbReference type="EMBL" id="QEC70159.1"/>
    </source>
</evidence>
<evidence type="ECO:0000256" key="10">
    <source>
        <dbReference type="ARBA" id="ARBA00035585"/>
    </source>
</evidence>
<keyword evidence="11" id="KW-0813">Transport</keyword>
<keyword evidence="2 11" id="KW-1003">Cell membrane</keyword>
<evidence type="ECO:0000256" key="1">
    <source>
        <dbReference type="ARBA" id="ARBA00004651"/>
    </source>
</evidence>
<dbReference type="PANTHER" id="PTHR28259:SF1">
    <property type="entry name" value="FLUORIDE EXPORT PROTEIN 1-RELATED"/>
    <property type="match status" value="1"/>
</dbReference>